<feature type="region of interest" description="Disordered" evidence="1">
    <location>
        <begin position="196"/>
        <end position="273"/>
    </location>
</feature>
<evidence type="ECO:0000256" key="1">
    <source>
        <dbReference type="SAM" id="MobiDB-lite"/>
    </source>
</evidence>
<feature type="region of interest" description="Disordered" evidence="1">
    <location>
        <begin position="1"/>
        <end position="26"/>
    </location>
</feature>
<dbReference type="Proteomes" id="UP000234331">
    <property type="component" value="Unassembled WGS sequence"/>
</dbReference>
<keyword evidence="2" id="KW-1133">Transmembrane helix</keyword>
<name>A0A2I2KYV6_9ACTN</name>
<keyword evidence="2" id="KW-0472">Membrane</keyword>
<dbReference type="EMBL" id="FZMO01000490">
    <property type="protein sequence ID" value="SNQ50837.1"/>
    <property type="molecule type" value="Genomic_DNA"/>
</dbReference>
<accession>A0A2I2KYV6</accession>
<evidence type="ECO:0000256" key="2">
    <source>
        <dbReference type="SAM" id="Phobius"/>
    </source>
</evidence>
<feature type="transmembrane region" description="Helical" evidence="2">
    <location>
        <begin position="274"/>
        <end position="295"/>
    </location>
</feature>
<evidence type="ECO:0000313" key="5">
    <source>
        <dbReference type="Proteomes" id="UP000234331"/>
    </source>
</evidence>
<protein>
    <recommendedName>
        <fullName evidence="3">DUF7507 domain-containing protein</fullName>
    </recommendedName>
</protein>
<gene>
    <name evidence="4" type="ORF">FRACA_540023</name>
</gene>
<evidence type="ECO:0000259" key="3">
    <source>
        <dbReference type="Pfam" id="PF24346"/>
    </source>
</evidence>
<keyword evidence="2" id="KW-0812">Transmembrane</keyword>
<proteinExistence type="predicted"/>
<reference evidence="4 5" key="1">
    <citation type="submission" date="2017-06" db="EMBL/GenBank/DDBJ databases">
        <authorList>
            <person name="Kim H.J."/>
            <person name="Triplett B.A."/>
        </authorList>
    </citation>
    <scope>NUCLEOTIDE SEQUENCE [LARGE SCALE GENOMIC DNA]</scope>
    <source>
        <strain evidence="4">FRACA_ARgP5</strain>
    </source>
</reference>
<dbReference type="AlphaFoldDB" id="A0A2I2KYV6"/>
<dbReference type="InterPro" id="IPR055354">
    <property type="entry name" value="DUF7507"/>
</dbReference>
<keyword evidence="5" id="KW-1185">Reference proteome</keyword>
<evidence type="ECO:0000313" key="4">
    <source>
        <dbReference type="EMBL" id="SNQ50837.1"/>
    </source>
</evidence>
<feature type="domain" description="DUF7507" evidence="3">
    <location>
        <begin position="65"/>
        <end position="167"/>
    </location>
</feature>
<feature type="compositionally biased region" description="Gly residues" evidence="1">
    <location>
        <begin position="212"/>
        <end position="235"/>
    </location>
</feature>
<dbReference type="Pfam" id="PF24346">
    <property type="entry name" value="DUF7507"/>
    <property type="match status" value="1"/>
</dbReference>
<organism evidence="4 5">
    <name type="scientific">Frankia canadensis</name>
    <dbReference type="NCBI Taxonomy" id="1836972"/>
    <lineage>
        <taxon>Bacteria</taxon>
        <taxon>Bacillati</taxon>
        <taxon>Actinomycetota</taxon>
        <taxon>Actinomycetes</taxon>
        <taxon>Frankiales</taxon>
        <taxon>Frankiaceae</taxon>
        <taxon>Frankia</taxon>
    </lineage>
</organism>
<sequence>MSGRQQPTRRHSAGQAAPRDLRHRPLPKSLMVTGLVAAMVALVGPPARAAGGSSQTTVGIVVTGAPALAVTKRGIVVDVHHDGRIDTGDLVRWTITVSNTGDTMLTGLTVSDPEAGPARCPTTPLVPKQVVTCAVPDHVITFADVAAGVVTNVATASATAPGGQVVSPPGSASVRIQGAKPAVIFLPPPGVFGFPAAPGGRPGSDEPAVGGAAAGGAGSGGGAGIGSGSGPGAAGPGSPNSQGGLPSSAEDQQRAHPPVAVAGGQPDAPGHGGLTLVLLGAITAAGALASLGVLASRRTRRRR</sequence>
<dbReference type="OrthoDB" id="3584537at2"/>